<keyword evidence="4" id="KW-0186">Copper</keyword>
<evidence type="ECO:0000256" key="1">
    <source>
        <dbReference type="ARBA" id="ARBA00022692"/>
    </source>
</evidence>
<evidence type="ECO:0000313" key="5">
    <source>
        <dbReference type="EMBL" id="KAG5176991.1"/>
    </source>
</evidence>
<comment type="subcellular location">
    <subcellularLocation>
        <location evidence="4">Membrane</location>
        <topology evidence="4">Multi-pass membrane protein</topology>
    </subcellularLocation>
</comment>
<evidence type="ECO:0000313" key="6">
    <source>
        <dbReference type="Proteomes" id="UP000664859"/>
    </source>
</evidence>
<keyword evidence="2 4" id="KW-1133">Transmembrane helix</keyword>
<dbReference type="GO" id="GO:0005375">
    <property type="term" value="F:copper ion transmembrane transporter activity"/>
    <property type="evidence" value="ECO:0007669"/>
    <property type="project" value="UniProtKB-UniRule"/>
</dbReference>
<sequence>MQAPTFEWSCTPGAILFSAWEFEGCYMFAEFLLPPQEVEWEHRYGSLGQGPQRGGSADTDNQNPLLPLLLTGLISALGLMSMLIAMTFNAGLFISLVAGEVVGGALWRGAAGGRGGGHMRGASFELV</sequence>
<evidence type="ECO:0000256" key="4">
    <source>
        <dbReference type="RuleBase" id="RU367022"/>
    </source>
</evidence>
<evidence type="ECO:0000256" key="3">
    <source>
        <dbReference type="ARBA" id="ARBA00023136"/>
    </source>
</evidence>
<dbReference type="Pfam" id="PF04145">
    <property type="entry name" value="Ctr"/>
    <property type="match status" value="1"/>
</dbReference>
<comment type="caution">
    <text evidence="5">The sequence shown here is derived from an EMBL/GenBank/DDBJ whole genome shotgun (WGS) entry which is preliminary data.</text>
</comment>
<keyword evidence="3 4" id="KW-0472">Membrane</keyword>
<feature type="transmembrane region" description="Helical" evidence="4">
    <location>
        <begin position="92"/>
        <end position="110"/>
    </location>
</feature>
<feature type="transmembrane region" description="Helical" evidence="4">
    <location>
        <begin position="65"/>
        <end position="86"/>
    </location>
</feature>
<keyword evidence="4" id="KW-0406">Ion transport</keyword>
<dbReference type="AlphaFoldDB" id="A0A835YLP5"/>
<name>A0A835YLP5_9STRA</name>
<dbReference type="Proteomes" id="UP000664859">
    <property type="component" value="Unassembled WGS sequence"/>
</dbReference>
<organism evidence="5 6">
    <name type="scientific">Tribonema minus</name>
    <dbReference type="NCBI Taxonomy" id="303371"/>
    <lineage>
        <taxon>Eukaryota</taxon>
        <taxon>Sar</taxon>
        <taxon>Stramenopiles</taxon>
        <taxon>Ochrophyta</taxon>
        <taxon>PX clade</taxon>
        <taxon>Xanthophyceae</taxon>
        <taxon>Tribonematales</taxon>
        <taxon>Tribonemataceae</taxon>
        <taxon>Tribonema</taxon>
    </lineage>
</organism>
<keyword evidence="1 4" id="KW-0812">Transmembrane</keyword>
<proteinExistence type="inferred from homology"/>
<reference evidence="5" key="1">
    <citation type="submission" date="2021-02" db="EMBL/GenBank/DDBJ databases">
        <title>First Annotated Genome of the Yellow-green Alga Tribonema minus.</title>
        <authorList>
            <person name="Mahan K.M."/>
        </authorList>
    </citation>
    <scope>NUCLEOTIDE SEQUENCE</scope>
    <source>
        <strain evidence="5">UTEX B ZZ1240</strain>
    </source>
</reference>
<dbReference type="InterPro" id="IPR007274">
    <property type="entry name" value="Cop_transporter"/>
</dbReference>
<keyword evidence="4" id="KW-0187">Copper transport</keyword>
<dbReference type="EMBL" id="JAFCMP010000531">
    <property type="protein sequence ID" value="KAG5176991.1"/>
    <property type="molecule type" value="Genomic_DNA"/>
</dbReference>
<dbReference type="GO" id="GO:0016020">
    <property type="term" value="C:membrane"/>
    <property type="evidence" value="ECO:0007669"/>
    <property type="project" value="UniProtKB-SubCell"/>
</dbReference>
<protein>
    <recommendedName>
        <fullName evidence="4">Copper transport protein</fullName>
    </recommendedName>
</protein>
<accession>A0A835YLP5</accession>
<keyword evidence="4" id="KW-0813">Transport</keyword>
<gene>
    <name evidence="5" type="ORF">JKP88DRAFT_350938</name>
</gene>
<comment type="similarity">
    <text evidence="4">Belongs to the copper transporter (Ctr) (TC 1.A.56) family. SLC31A subfamily.</text>
</comment>
<keyword evidence="6" id="KW-1185">Reference proteome</keyword>
<evidence type="ECO:0000256" key="2">
    <source>
        <dbReference type="ARBA" id="ARBA00022989"/>
    </source>
</evidence>